<sequence>MQQRTYFIPAIGVLEKPALSIDRQYLQVAAGGMPGSVQSADAVEYLKSPLAGNAPKDVAEWLG</sequence>
<keyword evidence="2" id="KW-1185">Reference proteome</keyword>
<accession>A0A9W7SRN0</accession>
<dbReference type="EMBL" id="RIBY02001898">
    <property type="protein sequence ID" value="KAH9827265.1"/>
    <property type="molecule type" value="Genomic_DNA"/>
</dbReference>
<organism evidence="1 2">
    <name type="scientific">Teratosphaeria destructans</name>
    <dbReference type="NCBI Taxonomy" id="418781"/>
    <lineage>
        <taxon>Eukaryota</taxon>
        <taxon>Fungi</taxon>
        <taxon>Dikarya</taxon>
        <taxon>Ascomycota</taxon>
        <taxon>Pezizomycotina</taxon>
        <taxon>Dothideomycetes</taxon>
        <taxon>Dothideomycetidae</taxon>
        <taxon>Mycosphaerellales</taxon>
        <taxon>Teratosphaeriaceae</taxon>
        <taxon>Teratosphaeria</taxon>
    </lineage>
</organism>
<reference evidence="1 2" key="2">
    <citation type="journal article" date="2021" name="Curr. Genet.">
        <title>Genetic response to nitrogen starvation in the aggressive Eucalyptus foliar pathogen Teratosphaeria destructans.</title>
        <authorList>
            <person name="Havenga M."/>
            <person name="Wingfield B.D."/>
            <person name="Wingfield M.J."/>
            <person name="Dreyer L.L."/>
            <person name="Roets F."/>
            <person name="Aylward J."/>
        </authorList>
    </citation>
    <scope>NUCLEOTIDE SEQUENCE [LARGE SCALE GENOMIC DNA]</scope>
    <source>
        <strain evidence="1">CMW44962</strain>
    </source>
</reference>
<protein>
    <submittedName>
        <fullName evidence="1">Uncharacterized protein</fullName>
    </submittedName>
</protein>
<gene>
    <name evidence="1" type="ORF">Tdes44962_MAKER09788</name>
</gene>
<proteinExistence type="predicted"/>
<dbReference type="AlphaFoldDB" id="A0A9W7SRN0"/>
<reference evidence="1 2" key="1">
    <citation type="journal article" date="2018" name="IMA Fungus">
        <title>IMA Genome-F 10: Nine draft genome sequences of Claviceps purpurea s.lat., including C. arundinis, C. humidiphila, and C. cf. spartinae, pseudomolecules for the pitch canker pathogen Fusarium circinatum, draft genome of Davidsoniella eucalypti, Grosmannia galeiformis, Quambalaria eucalypti, and Teratosphaeria destructans.</title>
        <authorList>
            <person name="Wingfield B.D."/>
            <person name="Liu M."/>
            <person name="Nguyen H.D."/>
            <person name="Lane F.A."/>
            <person name="Morgan S.W."/>
            <person name="De Vos L."/>
            <person name="Wilken P.M."/>
            <person name="Duong T.A."/>
            <person name="Aylward J."/>
            <person name="Coetzee M.P."/>
            <person name="Dadej K."/>
            <person name="De Beer Z.W."/>
            <person name="Findlay W."/>
            <person name="Havenga M."/>
            <person name="Kolarik M."/>
            <person name="Menzies J.G."/>
            <person name="Naidoo K."/>
            <person name="Pochopski O."/>
            <person name="Shoukouhi P."/>
            <person name="Santana Q.C."/>
            <person name="Seifert K.A."/>
            <person name="Soal N."/>
            <person name="Steenkamp E.T."/>
            <person name="Tatham C.T."/>
            <person name="van der Nest M.A."/>
            <person name="Wingfield M.J."/>
        </authorList>
    </citation>
    <scope>NUCLEOTIDE SEQUENCE [LARGE SCALE GENOMIC DNA]</scope>
    <source>
        <strain evidence="1">CMW44962</strain>
    </source>
</reference>
<evidence type="ECO:0000313" key="1">
    <source>
        <dbReference type="EMBL" id="KAH9827265.1"/>
    </source>
</evidence>
<name>A0A9W7SRN0_9PEZI</name>
<comment type="caution">
    <text evidence="1">The sequence shown here is derived from an EMBL/GenBank/DDBJ whole genome shotgun (WGS) entry which is preliminary data.</text>
</comment>
<dbReference type="Proteomes" id="UP001138500">
    <property type="component" value="Unassembled WGS sequence"/>
</dbReference>
<evidence type="ECO:0000313" key="2">
    <source>
        <dbReference type="Proteomes" id="UP001138500"/>
    </source>
</evidence>